<evidence type="ECO:0000313" key="8">
    <source>
        <dbReference type="Proteomes" id="UP000617628"/>
    </source>
</evidence>
<keyword evidence="3" id="KW-0285">Flavoprotein</keyword>
<dbReference type="Proteomes" id="UP000617628">
    <property type="component" value="Unassembled WGS sequence"/>
</dbReference>
<dbReference type="InterPro" id="IPR016169">
    <property type="entry name" value="FAD-bd_PCMH_sub2"/>
</dbReference>
<evidence type="ECO:0000256" key="4">
    <source>
        <dbReference type="ARBA" id="ARBA00022827"/>
    </source>
</evidence>
<dbReference type="Pfam" id="PF08031">
    <property type="entry name" value="BBE"/>
    <property type="match status" value="1"/>
</dbReference>
<evidence type="ECO:0000256" key="1">
    <source>
        <dbReference type="ARBA" id="ARBA00001974"/>
    </source>
</evidence>
<evidence type="ECO:0000259" key="6">
    <source>
        <dbReference type="PROSITE" id="PS51387"/>
    </source>
</evidence>
<dbReference type="Gene3D" id="3.30.465.10">
    <property type="match status" value="1"/>
</dbReference>
<dbReference type="Pfam" id="PF01565">
    <property type="entry name" value="FAD_binding_4"/>
    <property type="match status" value="1"/>
</dbReference>
<keyword evidence="8" id="KW-1185">Reference proteome</keyword>
<comment type="cofactor">
    <cofactor evidence="1">
        <name>FAD</name>
        <dbReference type="ChEBI" id="CHEBI:57692"/>
    </cofactor>
</comment>
<dbReference type="SUPFAM" id="SSF56176">
    <property type="entry name" value="FAD-binding/transporter-associated domain-like"/>
    <property type="match status" value="1"/>
</dbReference>
<keyword evidence="4" id="KW-0274">FAD</keyword>
<dbReference type="PROSITE" id="PS51387">
    <property type="entry name" value="FAD_PCMH"/>
    <property type="match status" value="1"/>
</dbReference>
<dbReference type="InterPro" id="IPR012951">
    <property type="entry name" value="BBE"/>
</dbReference>
<dbReference type="PANTHER" id="PTHR42973">
    <property type="entry name" value="BINDING OXIDOREDUCTASE, PUTATIVE (AFU_ORTHOLOGUE AFUA_1G17690)-RELATED"/>
    <property type="match status" value="1"/>
</dbReference>
<organism evidence="7 8">
    <name type="scientific">Pelagicoccus mobilis</name>
    <dbReference type="NCBI Taxonomy" id="415221"/>
    <lineage>
        <taxon>Bacteria</taxon>
        <taxon>Pseudomonadati</taxon>
        <taxon>Verrucomicrobiota</taxon>
        <taxon>Opitutia</taxon>
        <taxon>Puniceicoccales</taxon>
        <taxon>Pelagicoccaceae</taxon>
        <taxon>Pelagicoccus</taxon>
    </lineage>
</organism>
<evidence type="ECO:0000256" key="3">
    <source>
        <dbReference type="ARBA" id="ARBA00022630"/>
    </source>
</evidence>
<comment type="similarity">
    <text evidence="2">Belongs to the oxygen-dependent FAD-linked oxidoreductase family.</text>
</comment>
<dbReference type="InterPro" id="IPR006094">
    <property type="entry name" value="Oxid_FAD_bind_N"/>
</dbReference>
<reference evidence="7" key="1">
    <citation type="submission" date="2021-01" db="EMBL/GenBank/DDBJ databases">
        <title>Modified the classification status of verrucomicrobia.</title>
        <authorList>
            <person name="Feng X."/>
        </authorList>
    </citation>
    <scope>NUCLEOTIDE SEQUENCE</scope>
    <source>
        <strain evidence="7">KCTC 13126</strain>
    </source>
</reference>
<dbReference type="GO" id="GO:0071949">
    <property type="term" value="F:FAD binding"/>
    <property type="evidence" value="ECO:0007669"/>
    <property type="project" value="InterPro"/>
</dbReference>
<accession>A0A934S3A1</accession>
<dbReference type="GO" id="GO:0016491">
    <property type="term" value="F:oxidoreductase activity"/>
    <property type="evidence" value="ECO:0007669"/>
    <property type="project" value="UniProtKB-KW"/>
</dbReference>
<gene>
    <name evidence="7" type="ORF">JIN87_23505</name>
</gene>
<dbReference type="InterPro" id="IPR036318">
    <property type="entry name" value="FAD-bd_PCMH-like_sf"/>
</dbReference>
<evidence type="ECO:0000313" key="7">
    <source>
        <dbReference type="EMBL" id="MBK1879871.1"/>
    </source>
</evidence>
<dbReference type="Gene3D" id="3.30.43.10">
    <property type="entry name" value="Uridine Diphospho-n-acetylenolpyruvylglucosamine Reductase, domain 2"/>
    <property type="match status" value="1"/>
</dbReference>
<sequence length="460" mass="50255">MTTLAQPNIDSLKASVRGEILLPDATNYDEVREIWNAMIDRRPSLIVRCMGVADVKACLAFAKESGMEISMRGAGHNIAGTAIADGRMLIDLSNLRSVTVNPSARTVTAGPGATLGDIDHETKEFGLAVPLGINSTTGVSGLVLGGGIGWLTRKHGMTSDNLLSAQVVMADGEVLEASESENTDLFWALRGGGGNFGIVTRWTFRAHPVSMVTAGLVVFPAEERMSVLQKYREYAVTLPNETPVWVVLRQAPPLPFLPEDVHGKDVLVLALCHNGDSAEGMAVVDTLKSFGNPVGVHAGEMPFAGWQQAFDPLLTPGARNYWKSHNFTELSDECLETVIEYASALPSPECEIFFGYIEGFCNAIDPTATAYSHRHTKWVLNMHGRWQEPSDDEFCIQWARDLFAATKPHAAPGVYINFLTGEETDRIKDGFGVNYDRLVEVKSKYDPDNIFNLNQNIKPN</sequence>
<dbReference type="InterPro" id="IPR016166">
    <property type="entry name" value="FAD-bd_PCMH"/>
</dbReference>
<dbReference type="InterPro" id="IPR050416">
    <property type="entry name" value="FAD-linked_Oxidoreductase"/>
</dbReference>
<comment type="caution">
    <text evidence="7">The sequence shown here is derived from an EMBL/GenBank/DDBJ whole genome shotgun (WGS) entry which is preliminary data.</text>
</comment>
<dbReference type="EMBL" id="JAENIL010000061">
    <property type="protein sequence ID" value="MBK1879871.1"/>
    <property type="molecule type" value="Genomic_DNA"/>
</dbReference>
<name>A0A934S3A1_9BACT</name>
<dbReference type="PANTHER" id="PTHR42973:SF39">
    <property type="entry name" value="FAD-BINDING PCMH-TYPE DOMAIN-CONTAINING PROTEIN"/>
    <property type="match status" value="1"/>
</dbReference>
<dbReference type="RefSeq" id="WP_200358186.1">
    <property type="nucleotide sequence ID" value="NZ_JAENIL010000061.1"/>
</dbReference>
<keyword evidence="5" id="KW-0560">Oxidoreductase</keyword>
<protein>
    <submittedName>
        <fullName evidence="7">FAD-binding oxidoreductase</fullName>
    </submittedName>
</protein>
<dbReference type="InterPro" id="IPR016167">
    <property type="entry name" value="FAD-bd_PCMH_sub1"/>
</dbReference>
<proteinExistence type="inferred from homology"/>
<feature type="domain" description="FAD-binding PCMH-type" evidence="6">
    <location>
        <begin position="39"/>
        <end position="209"/>
    </location>
</feature>
<dbReference type="Gene3D" id="3.40.462.20">
    <property type="match status" value="1"/>
</dbReference>
<evidence type="ECO:0000256" key="5">
    <source>
        <dbReference type="ARBA" id="ARBA00023002"/>
    </source>
</evidence>
<evidence type="ECO:0000256" key="2">
    <source>
        <dbReference type="ARBA" id="ARBA00005466"/>
    </source>
</evidence>
<dbReference type="AlphaFoldDB" id="A0A934S3A1"/>